<sequence length="323" mass="35860">MTRNQDRTDRSANRTTEYDIVVAKDGSGDYETVQAAIDAVPEQNSSETVIHIGAGRYEEKLTVPETKQNVTFDGAGPAKTVLTYDDHADMIDEDGEEIGTTGSSSCFVNGDGFTARNLTFENDAPHVAQAVAIRVDADRTVFENCRFLGWQDTLYTYGEGTRQYYTDCYIEGRVDFIFGWATAVFEGCEIFCVGDKGYVTAASTPAESNYGYVFLNCDVTGDAPPNSFYLGRPWRPHARTIFMHCYLDDHIRPAGWHNWRDPANETTATYAEYENSGPGANPRERVGWADQLTAPEAAEHASLETVFDGWNPRAELENTESHG</sequence>
<dbReference type="PANTHER" id="PTHR31321:SF57">
    <property type="entry name" value="PECTINESTERASE 53-RELATED"/>
    <property type="match status" value="1"/>
</dbReference>
<dbReference type="PANTHER" id="PTHR31321">
    <property type="entry name" value="ACYL-COA THIOESTER HYDROLASE YBHC-RELATED"/>
    <property type="match status" value="1"/>
</dbReference>
<protein>
    <submittedName>
        <fullName evidence="5">Pectinesterase family protein</fullName>
    </submittedName>
</protein>
<dbReference type="GO" id="GO:0030599">
    <property type="term" value="F:pectinesterase activity"/>
    <property type="evidence" value="ECO:0007669"/>
    <property type="project" value="InterPro"/>
</dbReference>
<comment type="similarity">
    <text evidence="1">Belongs to the pectinesterase family.</text>
</comment>
<dbReference type="FunFam" id="2.160.20.10:FF:000052">
    <property type="entry name" value="Pectinesterase"/>
    <property type="match status" value="1"/>
</dbReference>
<evidence type="ECO:0000313" key="5">
    <source>
        <dbReference type="EMBL" id="MDS0223043.1"/>
    </source>
</evidence>
<feature type="domain" description="Pectinesterase catalytic" evidence="4">
    <location>
        <begin position="19"/>
        <end position="292"/>
    </location>
</feature>
<evidence type="ECO:0000313" key="6">
    <source>
        <dbReference type="Proteomes" id="UP001253439"/>
    </source>
</evidence>
<dbReference type="EMBL" id="JAMQOM010000009">
    <property type="protein sequence ID" value="MDS0223043.1"/>
    <property type="molecule type" value="Genomic_DNA"/>
</dbReference>
<name>A0AAE4EZI1_9EURY</name>
<accession>A0AAE4EZI1</accession>
<keyword evidence="6" id="KW-1185">Reference proteome</keyword>
<dbReference type="Proteomes" id="UP001253439">
    <property type="component" value="Unassembled WGS sequence"/>
</dbReference>
<dbReference type="GO" id="GO:0042545">
    <property type="term" value="P:cell wall modification"/>
    <property type="evidence" value="ECO:0007669"/>
    <property type="project" value="InterPro"/>
</dbReference>
<dbReference type="Pfam" id="PF01095">
    <property type="entry name" value="Pectinesterase"/>
    <property type="match status" value="1"/>
</dbReference>
<dbReference type="SUPFAM" id="SSF51126">
    <property type="entry name" value="Pectin lyase-like"/>
    <property type="match status" value="1"/>
</dbReference>
<keyword evidence="3" id="KW-0063">Aspartyl esterase</keyword>
<dbReference type="Gene3D" id="2.160.20.10">
    <property type="entry name" value="Single-stranded right-handed beta-helix, Pectin lyase-like"/>
    <property type="match status" value="1"/>
</dbReference>
<evidence type="ECO:0000259" key="4">
    <source>
        <dbReference type="Pfam" id="PF01095"/>
    </source>
</evidence>
<organism evidence="5 6">
    <name type="scientific">Haloarcula terrestris</name>
    <dbReference type="NCBI Taxonomy" id="2950533"/>
    <lineage>
        <taxon>Archaea</taxon>
        <taxon>Methanobacteriati</taxon>
        <taxon>Methanobacteriota</taxon>
        <taxon>Stenosarchaea group</taxon>
        <taxon>Halobacteria</taxon>
        <taxon>Halobacteriales</taxon>
        <taxon>Haloarculaceae</taxon>
        <taxon>Haloarcula</taxon>
    </lineage>
</organism>
<evidence type="ECO:0000256" key="2">
    <source>
        <dbReference type="ARBA" id="ARBA00022801"/>
    </source>
</evidence>
<dbReference type="RefSeq" id="WP_310897653.1">
    <property type="nucleotide sequence ID" value="NZ_JAMQOM010000009.1"/>
</dbReference>
<dbReference type="InterPro" id="IPR000070">
    <property type="entry name" value="Pectinesterase_cat"/>
</dbReference>
<dbReference type="InterPro" id="IPR011050">
    <property type="entry name" value="Pectin_lyase_fold/virulence"/>
</dbReference>
<evidence type="ECO:0000256" key="1">
    <source>
        <dbReference type="ARBA" id="ARBA00008891"/>
    </source>
</evidence>
<keyword evidence="2" id="KW-0378">Hydrolase</keyword>
<gene>
    <name evidence="5" type="ORF">NDI54_16985</name>
</gene>
<evidence type="ECO:0000256" key="3">
    <source>
        <dbReference type="ARBA" id="ARBA00023085"/>
    </source>
</evidence>
<proteinExistence type="inferred from homology"/>
<comment type="caution">
    <text evidence="5">The sequence shown here is derived from an EMBL/GenBank/DDBJ whole genome shotgun (WGS) entry which is preliminary data.</text>
</comment>
<reference evidence="5 6" key="1">
    <citation type="submission" date="2022-06" db="EMBL/GenBank/DDBJ databases">
        <title>Haloarcula sp. a new haloarchaeum isolate from saline soil.</title>
        <authorList>
            <person name="Strakova D."/>
            <person name="Galisteo C."/>
            <person name="Sanchez-Porro C."/>
            <person name="Ventosa A."/>
        </authorList>
    </citation>
    <scope>NUCLEOTIDE SEQUENCE [LARGE SCALE GENOMIC DNA]</scope>
    <source>
        <strain evidence="5 6">S1AR25-5A</strain>
    </source>
</reference>
<dbReference type="AlphaFoldDB" id="A0AAE4EZI1"/>
<dbReference type="InterPro" id="IPR012334">
    <property type="entry name" value="Pectin_lyas_fold"/>
</dbReference>